<evidence type="ECO:0000256" key="4">
    <source>
        <dbReference type="ARBA" id="ARBA00022833"/>
    </source>
</evidence>
<evidence type="ECO:0000256" key="6">
    <source>
        <dbReference type="PROSITE-ProRule" id="PRU01211"/>
    </source>
</evidence>
<dbReference type="GO" id="GO:0004222">
    <property type="term" value="F:metalloendopeptidase activity"/>
    <property type="evidence" value="ECO:0007669"/>
    <property type="project" value="UniProtKB-UniRule"/>
</dbReference>
<organism evidence="10 11">
    <name type="scientific">Ramazzottius varieornatus</name>
    <name type="common">Water bear</name>
    <name type="synonym">Tardigrade</name>
    <dbReference type="NCBI Taxonomy" id="947166"/>
    <lineage>
        <taxon>Eukaryota</taxon>
        <taxon>Metazoa</taxon>
        <taxon>Ecdysozoa</taxon>
        <taxon>Tardigrada</taxon>
        <taxon>Eutardigrada</taxon>
        <taxon>Parachela</taxon>
        <taxon>Hypsibioidea</taxon>
        <taxon>Ramazzottiidae</taxon>
        <taxon>Ramazzottius</taxon>
    </lineage>
</organism>
<protein>
    <recommendedName>
        <fullName evidence="7">Metalloendopeptidase</fullName>
        <ecNumber evidence="7">3.4.24.-</ecNumber>
    </recommendedName>
</protein>
<dbReference type="Gene3D" id="3.80.10.10">
    <property type="entry name" value="Ribonuclease Inhibitor"/>
    <property type="match status" value="1"/>
</dbReference>
<evidence type="ECO:0000256" key="2">
    <source>
        <dbReference type="ARBA" id="ARBA00022723"/>
    </source>
</evidence>
<dbReference type="Proteomes" id="UP000186922">
    <property type="component" value="Unassembled WGS sequence"/>
</dbReference>
<keyword evidence="7" id="KW-0732">Signal</keyword>
<dbReference type="InterPro" id="IPR032675">
    <property type="entry name" value="LRR_dom_sf"/>
</dbReference>
<keyword evidence="3 7" id="KW-0378">Hydrolase</keyword>
<dbReference type="SUPFAM" id="SSF52058">
    <property type="entry name" value="L domain-like"/>
    <property type="match status" value="1"/>
</dbReference>
<dbReference type="STRING" id="947166.A0A1D1W204"/>
<dbReference type="GO" id="GO:0006508">
    <property type="term" value="P:proteolysis"/>
    <property type="evidence" value="ECO:0007669"/>
    <property type="project" value="UniProtKB-KW"/>
</dbReference>
<feature type="signal peptide" evidence="7">
    <location>
        <begin position="1"/>
        <end position="23"/>
    </location>
</feature>
<dbReference type="InterPro" id="IPR024079">
    <property type="entry name" value="MetalloPept_cat_dom_sf"/>
</dbReference>
<dbReference type="PANTHER" id="PTHR10127:SF780">
    <property type="entry name" value="METALLOENDOPEPTIDASE"/>
    <property type="match status" value="1"/>
</dbReference>
<evidence type="ECO:0000259" key="9">
    <source>
        <dbReference type="PROSITE" id="PS51864"/>
    </source>
</evidence>
<dbReference type="PRINTS" id="PR00480">
    <property type="entry name" value="ASTACIN"/>
</dbReference>
<dbReference type="InterPro" id="IPR001506">
    <property type="entry name" value="Peptidase_M12A"/>
</dbReference>
<evidence type="ECO:0000256" key="1">
    <source>
        <dbReference type="ARBA" id="ARBA00022670"/>
    </source>
</evidence>
<feature type="region of interest" description="Disordered" evidence="8">
    <location>
        <begin position="281"/>
        <end position="313"/>
    </location>
</feature>
<dbReference type="OrthoDB" id="291007at2759"/>
<dbReference type="EC" id="3.4.24.-" evidence="7"/>
<feature type="domain" description="Peptidase M12A" evidence="9">
    <location>
        <begin position="80"/>
        <end position="278"/>
    </location>
</feature>
<keyword evidence="4 6" id="KW-0862">Zinc</keyword>
<dbReference type="SMART" id="SM00235">
    <property type="entry name" value="ZnMc"/>
    <property type="match status" value="1"/>
</dbReference>
<dbReference type="Pfam" id="PF01400">
    <property type="entry name" value="Astacin"/>
    <property type="match status" value="1"/>
</dbReference>
<dbReference type="AlphaFoldDB" id="A0A1D1W204"/>
<dbReference type="EMBL" id="BDGG01000013">
    <property type="protein sequence ID" value="GAV06148.1"/>
    <property type="molecule type" value="Genomic_DNA"/>
</dbReference>
<proteinExistence type="predicted"/>
<dbReference type="SUPFAM" id="SSF55486">
    <property type="entry name" value="Metalloproteases ('zincins'), catalytic domain"/>
    <property type="match status" value="1"/>
</dbReference>
<dbReference type="PANTHER" id="PTHR10127">
    <property type="entry name" value="DISCOIDIN, CUB, EGF, LAMININ , AND ZINC METALLOPROTEASE DOMAIN CONTAINING"/>
    <property type="match status" value="1"/>
</dbReference>
<feature type="binding site" evidence="6">
    <location>
        <position position="177"/>
    </location>
    <ligand>
        <name>Zn(2+)</name>
        <dbReference type="ChEBI" id="CHEBI:29105"/>
        <note>catalytic</note>
    </ligand>
</feature>
<dbReference type="InterPro" id="IPR006026">
    <property type="entry name" value="Peptidase_Metallo"/>
</dbReference>
<dbReference type="InterPro" id="IPR034035">
    <property type="entry name" value="Astacin-like_dom"/>
</dbReference>
<dbReference type="GO" id="GO:0008270">
    <property type="term" value="F:zinc ion binding"/>
    <property type="evidence" value="ECO:0007669"/>
    <property type="project" value="UniProtKB-UniRule"/>
</dbReference>
<sequence>MDPFLALLSAILLSVFRGYPVSGRAIPDNWYSLISADVVSATVGRDPRDRFDPDVFEGDLMGFETDEPPSVLRAKTVTTIFTPDSSSRWSNGIIPYTINGTTSKLRNSDRRFIENALQQIQQALGGSCIQFVPRKTEVDFINFIKGFACFSNVGRQGGKQLISVTQDCLQEPGAIQHLVLHALGLFHENARVVRNTFVTINRDNVLPDAINYFNAYVDYGPSAGPYDVESLTHYPFTVFAMNQSGPTILPKKTNSRMGQLDGLSSLDIAKIQTAYGCHQLESSTADPSNPKLLDITPDPPDQPATPASTSQVDRKQLLKHAQFQIRDIDRRQCSSVNTANCRVMPGSKNCKRGFGLITQCEAAADNLEVGQFLTNIGRLNASRGMEFTIKGRRTFSNDDFAPAADVIIILIIADFDGLAMSMLRSLNLPAITHIGLSNCRNVVIGQDDFLFFPRLTMLVLYNSTVARIEQGAYESLPLLQQVAFDGGIPLDGTMTVEQRDYLWLLHCDCQYKWLRKFLDKNRNLITAKQAGEVHAFGGIMSHSATIRQMYAPVDCARKDLIGELTQIPFTVNDPCS</sequence>
<keyword evidence="1 7" id="KW-0645">Protease</keyword>
<dbReference type="PROSITE" id="PS51864">
    <property type="entry name" value="ASTACIN"/>
    <property type="match status" value="1"/>
</dbReference>
<feature type="binding site" evidence="6">
    <location>
        <position position="187"/>
    </location>
    <ligand>
        <name>Zn(2+)</name>
        <dbReference type="ChEBI" id="CHEBI:29105"/>
        <note>catalytic</note>
    </ligand>
</feature>
<name>A0A1D1W204_RAMVA</name>
<dbReference type="CDD" id="cd04280">
    <property type="entry name" value="ZnMc_astacin_like"/>
    <property type="match status" value="1"/>
</dbReference>
<keyword evidence="11" id="KW-1185">Reference proteome</keyword>
<keyword evidence="2 6" id="KW-0479">Metal-binding</keyword>
<feature type="binding site" evidence="6">
    <location>
        <position position="181"/>
    </location>
    <ligand>
        <name>Zn(2+)</name>
        <dbReference type="ChEBI" id="CHEBI:29105"/>
        <note>catalytic</note>
    </ligand>
</feature>
<evidence type="ECO:0000256" key="5">
    <source>
        <dbReference type="ARBA" id="ARBA00023049"/>
    </source>
</evidence>
<keyword evidence="5 7" id="KW-0482">Metalloprotease</keyword>
<evidence type="ECO:0000313" key="11">
    <source>
        <dbReference type="Proteomes" id="UP000186922"/>
    </source>
</evidence>
<comment type="caution">
    <text evidence="6">Lacks conserved residue(s) required for the propagation of feature annotation.</text>
</comment>
<reference evidence="10 11" key="1">
    <citation type="journal article" date="2016" name="Nat. Commun.">
        <title>Extremotolerant tardigrade genome and improved radiotolerance of human cultured cells by tardigrade-unique protein.</title>
        <authorList>
            <person name="Hashimoto T."/>
            <person name="Horikawa D.D."/>
            <person name="Saito Y."/>
            <person name="Kuwahara H."/>
            <person name="Kozuka-Hata H."/>
            <person name="Shin-I T."/>
            <person name="Minakuchi Y."/>
            <person name="Ohishi K."/>
            <person name="Motoyama A."/>
            <person name="Aizu T."/>
            <person name="Enomoto A."/>
            <person name="Kondo K."/>
            <person name="Tanaka S."/>
            <person name="Hara Y."/>
            <person name="Koshikawa S."/>
            <person name="Sagara H."/>
            <person name="Miura T."/>
            <person name="Yokobori S."/>
            <person name="Miyagawa K."/>
            <person name="Suzuki Y."/>
            <person name="Kubo T."/>
            <person name="Oyama M."/>
            <person name="Kohara Y."/>
            <person name="Fujiyama A."/>
            <person name="Arakawa K."/>
            <person name="Katayama T."/>
            <person name="Toyoda A."/>
            <person name="Kunieda T."/>
        </authorList>
    </citation>
    <scope>NUCLEOTIDE SEQUENCE [LARGE SCALE GENOMIC DNA]</scope>
    <source>
        <strain evidence="10 11">YOKOZUNA-1</strain>
    </source>
</reference>
<gene>
    <name evidence="10" type="primary">RvY_16179-1</name>
    <name evidence="10" type="synonym">RvY_16179.1</name>
    <name evidence="10" type="ORF">RvY_16179</name>
</gene>
<dbReference type="Gene3D" id="3.40.390.10">
    <property type="entry name" value="Collagenase (Catalytic Domain)"/>
    <property type="match status" value="1"/>
</dbReference>
<accession>A0A1D1W204</accession>
<evidence type="ECO:0000313" key="10">
    <source>
        <dbReference type="EMBL" id="GAV06148.1"/>
    </source>
</evidence>
<comment type="cofactor">
    <cofactor evidence="6 7">
        <name>Zn(2+)</name>
        <dbReference type="ChEBI" id="CHEBI:29105"/>
    </cofactor>
    <text evidence="6 7">Binds 1 zinc ion per subunit.</text>
</comment>
<evidence type="ECO:0000256" key="8">
    <source>
        <dbReference type="SAM" id="MobiDB-lite"/>
    </source>
</evidence>
<evidence type="ECO:0000256" key="7">
    <source>
        <dbReference type="RuleBase" id="RU361183"/>
    </source>
</evidence>
<feature type="chain" id="PRO_5008811143" description="Metalloendopeptidase" evidence="7">
    <location>
        <begin position="24"/>
        <end position="576"/>
    </location>
</feature>
<evidence type="ECO:0000256" key="3">
    <source>
        <dbReference type="ARBA" id="ARBA00022801"/>
    </source>
</evidence>
<comment type="caution">
    <text evidence="10">The sequence shown here is derived from an EMBL/GenBank/DDBJ whole genome shotgun (WGS) entry which is preliminary data.</text>
</comment>